<dbReference type="OrthoDB" id="191315at2759"/>
<accession>A0A5N6ZVJ1</accession>
<dbReference type="PANTHER" id="PTHR12128">
    <property type="entry name" value="DIHYDRODIPICOLINATE SYNTHASE"/>
    <property type="match status" value="1"/>
</dbReference>
<name>A0A5N6ZVJ1_9EURO</name>
<gene>
    <name evidence="2" type="ORF">BDV27DRAFT_147757</name>
</gene>
<organism evidence="2 3">
    <name type="scientific">Aspergillus caelatus</name>
    <dbReference type="NCBI Taxonomy" id="61420"/>
    <lineage>
        <taxon>Eukaryota</taxon>
        <taxon>Fungi</taxon>
        <taxon>Dikarya</taxon>
        <taxon>Ascomycota</taxon>
        <taxon>Pezizomycotina</taxon>
        <taxon>Eurotiomycetes</taxon>
        <taxon>Eurotiomycetidae</taxon>
        <taxon>Eurotiales</taxon>
        <taxon>Aspergillaceae</taxon>
        <taxon>Aspergillus</taxon>
        <taxon>Aspergillus subgen. Circumdati</taxon>
    </lineage>
</organism>
<protein>
    <recommendedName>
        <fullName evidence="4">Dihydrodipicolinate synthase</fullName>
    </recommendedName>
</protein>
<dbReference type="GeneID" id="43655247"/>
<dbReference type="PANTHER" id="PTHR12128:SF66">
    <property type="entry name" value="4-HYDROXY-2-OXOGLUTARATE ALDOLASE, MITOCHONDRIAL"/>
    <property type="match status" value="1"/>
</dbReference>
<evidence type="ECO:0000313" key="2">
    <source>
        <dbReference type="EMBL" id="KAE8361532.1"/>
    </source>
</evidence>
<reference evidence="2 3" key="1">
    <citation type="submission" date="2019-04" db="EMBL/GenBank/DDBJ databases">
        <title>Friends and foes A comparative genomics studyof 23 Aspergillus species from section Flavi.</title>
        <authorList>
            <consortium name="DOE Joint Genome Institute"/>
            <person name="Kjaerbolling I."/>
            <person name="Vesth T."/>
            <person name="Frisvad J.C."/>
            <person name="Nybo J.L."/>
            <person name="Theobald S."/>
            <person name="Kildgaard S."/>
            <person name="Isbrandt T."/>
            <person name="Kuo A."/>
            <person name="Sato A."/>
            <person name="Lyhne E.K."/>
            <person name="Kogle M.E."/>
            <person name="Wiebenga A."/>
            <person name="Kun R.S."/>
            <person name="Lubbers R.J."/>
            <person name="Makela M.R."/>
            <person name="Barry K."/>
            <person name="Chovatia M."/>
            <person name="Clum A."/>
            <person name="Daum C."/>
            <person name="Haridas S."/>
            <person name="He G."/>
            <person name="LaButti K."/>
            <person name="Lipzen A."/>
            <person name="Mondo S."/>
            <person name="Riley R."/>
            <person name="Salamov A."/>
            <person name="Simmons B.A."/>
            <person name="Magnuson J.K."/>
            <person name="Henrissat B."/>
            <person name="Mortensen U.H."/>
            <person name="Larsen T.O."/>
            <person name="Devries R.P."/>
            <person name="Grigoriev I.V."/>
            <person name="Machida M."/>
            <person name="Baker S.E."/>
            <person name="Andersen M.R."/>
        </authorList>
    </citation>
    <scope>NUCLEOTIDE SEQUENCE [LARGE SCALE GENOMIC DNA]</scope>
    <source>
        <strain evidence="2 3">CBS 763.97</strain>
    </source>
</reference>
<dbReference type="Gene3D" id="3.20.20.70">
    <property type="entry name" value="Aldolase class I"/>
    <property type="match status" value="1"/>
</dbReference>
<keyword evidence="3" id="KW-1185">Reference proteome</keyword>
<evidence type="ECO:0000313" key="3">
    <source>
        <dbReference type="Proteomes" id="UP000326268"/>
    </source>
</evidence>
<dbReference type="SMART" id="SM01130">
    <property type="entry name" value="DHDPS"/>
    <property type="match status" value="1"/>
</dbReference>
<evidence type="ECO:0000256" key="1">
    <source>
        <dbReference type="ARBA" id="ARBA00023239"/>
    </source>
</evidence>
<dbReference type="InterPro" id="IPR013785">
    <property type="entry name" value="Aldolase_TIM"/>
</dbReference>
<dbReference type="SUPFAM" id="SSF51569">
    <property type="entry name" value="Aldolase"/>
    <property type="match status" value="1"/>
</dbReference>
<dbReference type="CDD" id="cd00408">
    <property type="entry name" value="DHDPS-like"/>
    <property type="match status" value="1"/>
</dbReference>
<dbReference type="Proteomes" id="UP000326268">
    <property type="component" value="Unassembled WGS sequence"/>
</dbReference>
<evidence type="ECO:0008006" key="4">
    <source>
        <dbReference type="Google" id="ProtNLM"/>
    </source>
</evidence>
<dbReference type="EMBL" id="ML737732">
    <property type="protein sequence ID" value="KAE8361532.1"/>
    <property type="molecule type" value="Genomic_DNA"/>
</dbReference>
<proteinExistence type="predicted"/>
<keyword evidence="1" id="KW-0456">Lyase</keyword>
<dbReference type="Pfam" id="PF00701">
    <property type="entry name" value="DHDPS"/>
    <property type="match status" value="1"/>
</dbReference>
<dbReference type="InterPro" id="IPR002220">
    <property type="entry name" value="DapA-like"/>
</dbReference>
<dbReference type="RefSeq" id="XP_031924613.1">
    <property type="nucleotide sequence ID" value="XM_032070801.1"/>
</dbReference>
<dbReference type="GO" id="GO:0008840">
    <property type="term" value="F:4-hydroxy-tetrahydrodipicolinate synthase activity"/>
    <property type="evidence" value="ECO:0007669"/>
    <property type="project" value="TreeGrafter"/>
</dbReference>
<sequence length="302" mass="32744">MYKTPYLASVPPYGVYPPLITFFHEYESIDYESTLKLVHPLVSAGVTGPVLQGSNAEAPHLLHEERQKLVSRIRQHVTDIGHPQLPLIVGYGAPQRAETLVHISEANAAEADYSMVLTPEYWRSAISPSVLETFFGTIADASPFPILIYNYPDVVGGIDITSDTVIRLTKAHSNTVDIKLTCGDGSFATFGGKADFLHPGLVAGSHGTIAGLAYSVPALHREVIRQYRDGNLKEAQELQVKLSHADGTLMKMGPTGVKVSVHYFGYGSGQGRSSLGTSTISSFPEDVRQNVEEVMSLGKAYL</sequence>
<dbReference type="AlphaFoldDB" id="A0A5N6ZVJ1"/>